<evidence type="ECO:0000256" key="8">
    <source>
        <dbReference type="ARBA" id="ARBA00023136"/>
    </source>
</evidence>
<name>A0A1E5RDI9_HANUV</name>
<dbReference type="GO" id="GO:1990456">
    <property type="term" value="P:mitochondrion-endoplasmic reticulum membrane tethering"/>
    <property type="evidence" value="ECO:0007669"/>
    <property type="project" value="TreeGrafter"/>
</dbReference>
<keyword evidence="6" id="KW-0445">Lipid transport</keyword>
<dbReference type="InterPro" id="IPR031468">
    <property type="entry name" value="SMP_LBD"/>
</dbReference>
<feature type="transmembrane region" description="Helical" evidence="10">
    <location>
        <begin position="12"/>
        <end position="34"/>
    </location>
</feature>
<feature type="compositionally biased region" description="Basic and acidic residues" evidence="9">
    <location>
        <begin position="585"/>
        <end position="595"/>
    </location>
</feature>
<feature type="region of interest" description="Disordered" evidence="9">
    <location>
        <begin position="576"/>
        <end position="608"/>
    </location>
</feature>
<dbReference type="EMBL" id="LPNN01000007">
    <property type="protein sequence ID" value="OEJ84623.1"/>
    <property type="molecule type" value="Genomic_DNA"/>
</dbReference>
<evidence type="ECO:0000256" key="5">
    <source>
        <dbReference type="ARBA" id="ARBA00022989"/>
    </source>
</evidence>
<keyword evidence="2" id="KW-0813">Transport</keyword>
<feature type="domain" description="SMP-LTD" evidence="12">
    <location>
        <begin position="287"/>
        <end position="473"/>
    </location>
</feature>
<dbReference type="PROSITE" id="PS50003">
    <property type="entry name" value="PH_DOMAIN"/>
    <property type="match status" value="1"/>
</dbReference>
<evidence type="ECO:0000259" key="11">
    <source>
        <dbReference type="PROSITE" id="PS50003"/>
    </source>
</evidence>
<dbReference type="PANTHER" id="PTHR13466">
    <property type="entry name" value="TEX2 PROTEIN-RELATED"/>
    <property type="match status" value="1"/>
</dbReference>
<dbReference type="AlphaFoldDB" id="A0A1E5RDI9"/>
<evidence type="ECO:0000256" key="9">
    <source>
        <dbReference type="SAM" id="MobiDB-lite"/>
    </source>
</evidence>
<feature type="region of interest" description="Disordered" evidence="9">
    <location>
        <begin position="759"/>
        <end position="784"/>
    </location>
</feature>
<keyword evidence="4" id="KW-0256">Endoplasmic reticulum</keyword>
<keyword evidence="5 10" id="KW-1133">Transmembrane helix</keyword>
<gene>
    <name evidence="13" type="ORF">AWRI3580_g3495</name>
</gene>
<feature type="compositionally biased region" description="Polar residues" evidence="9">
    <location>
        <begin position="596"/>
        <end position="605"/>
    </location>
</feature>
<feature type="compositionally biased region" description="Basic and acidic residues" evidence="9">
    <location>
        <begin position="646"/>
        <end position="686"/>
    </location>
</feature>
<dbReference type="GO" id="GO:0008289">
    <property type="term" value="F:lipid binding"/>
    <property type="evidence" value="ECO:0007669"/>
    <property type="project" value="UniProtKB-KW"/>
</dbReference>
<evidence type="ECO:0000256" key="1">
    <source>
        <dbReference type="ARBA" id="ARBA00004586"/>
    </source>
</evidence>
<evidence type="ECO:0000256" key="7">
    <source>
        <dbReference type="ARBA" id="ARBA00023121"/>
    </source>
</evidence>
<evidence type="ECO:0000256" key="4">
    <source>
        <dbReference type="ARBA" id="ARBA00022824"/>
    </source>
</evidence>
<accession>A0A1E5RDI9</accession>
<dbReference type="GO" id="GO:0005789">
    <property type="term" value="C:endoplasmic reticulum membrane"/>
    <property type="evidence" value="ECO:0007669"/>
    <property type="project" value="UniProtKB-SubCell"/>
</dbReference>
<evidence type="ECO:0000313" key="13">
    <source>
        <dbReference type="EMBL" id="OEJ84623.1"/>
    </source>
</evidence>
<dbReference type="VEuPathDB" id="FungiDB:AWRI3580_g3495"/>
<evidence type="ECO:0000256" key="2">
    <source>
        <dbReference type="ARBA" id="ARBA00022448"/>
    </source>
</evidence>
<keyword evidence="7" id="KW-0446">Lipid-binding</keyword>
<keyword evidence="14" id="KW-1185">Reference proteome</keyword>
<evidence type="ECO:0000259" key="12">
    <source>
        <dbReference type="PROSITE" id="PS51847"/>
    </source>
</evidence>
<dbReference type="Proteomes" id="UP000095358">
    <property type="component" value="Unassembled WGS sequence"/>
</dbReference>
<dbReference type="PROSITE" id="PS51847">
    <property type="entry name" value="SMP"/>
    <property type="match status" value="1"/>
</dbReference>
<evidence type="ECO:0000313" key="14">
    <source>
        <dbReference type="Proteomes" id="UP000095358"/>
    </source>
</evidence>
<feature type="domain" description="PH" evidence="11">
    <location>
        <begin position="94"/>
        <end position="237"/>
    </location>
</feature>
<dbReference type="GO" id="GO:0032865">
    <property type="term" value="C:ERMES complex"/>
    <property type="evidence" value="ECO:0007669"/>
    <property type="project" value="TreeGrafter"/>
</dbReference>
<protein>
    <submittedName>
        <fullName evidence="13">Putative PH domain-containing protein</fullName>
    </submittedName>
</protein>
<feature type="region of interest" description="Disordered" evidence="9">
    <location>
        <begin position="632"/>
        <end position="740"/>
    </location>
</feature>
<keyword evidence="8 10" id="KW-0472">Membrane</keyword>
<evidence type="ECO:0000256" key="10">
    <source>
        <dbReference type="SAM" id="Phobius"/>
    </source>
</evidence>
<dbReference type="OrthoDB" id="26740at2759"/>
<reference evidence="14" key="1">
    <citation type="journal article" date="2016" name="Genome Announc.">
        <title>Genome sequences of three species of Hanseniaspora isolated from spontaneous wine fermentations.</title>
        <authorList>
            <person name="Sternes P.R."/>
            <person name="Lee D."/>
            <person name="Kutyna D.R."/>
            <person name="Borneman A.R."/>
        </authorList>
    </citation>
    <scope>NUCLEOTIDE SEQUENCE [LARGE SCALE GENOMIC DNA]</scope>
    <source>
        <strain evidence="14">AWRI3580</strain>
    </source>
</reference>
<feature type="compositionally biased region" description="Polar residues" evidence="9">
    <location>
        <begin position="771"/>
        <end position="784"/>
    </location>
</feature>
<dbReference type="CDD" id="cd21675">
    <property type="entry name" value="SMP_TEX2"/>
    <property type="match status" value="1"/>
</dbReference>
<dbReference type="InterPro" id="IPR001849">
    <property type="entry name" value="PH_domain"/>
</dbReference>
<keyword evidence="3 10" id="KW-0812">Transmembrane</keyword>
<dbReference type="GO" id="GO:0015914">
    <property type="term" value="P:phospholipid transport"/>
    <property type="evidence" value="ECO:0007669"/>
    <property type="project" value="TreeGrafter"/>
</dbReference>
<organism evidence="13 14">
    <name type="scientific">Hanseniaspora uvarum</name>
    <name type="common">Yeast</name>
    <name type="synonym">Kloeckera apiculata</name>
    <dbReference type="NCBI Taxonomy" id="29833"/>
    <lineage>
        <taxon>Eukaryota</taxon>
        <taxon>Fungi</taxon>
        <taxon>Dikarya</taxon>
        <taxon>Ascomycota</taxon>
        <taxon>Saccharomycotina</taxon>
        <taxon>Saccharomycetes</taxon>
        <taxon>Saccharomycodales</taxon>
        <taxon>Saccharomycodaceae</taxon>
        <taxon>Hanseniaspora</taxon>
    </lineage>
</organism>
<dbReference type="SMART" id="SM00233">
    <property type="entry name" value="PH"/>
    <property type="match status" value="1"/>
</dbReference>
<evidence type="ECO:0000256" key="6">
    <source>
        <dbReference type="ARBA" id="ARBA00023055"/>
    </source>
</evidence>
<comment type="subcellular location">
    <subcellularLocation>
        <location evidence="1">Endoplasmic reticulum membrane</location>
    </subcellularLocation>
</comment>
<sequence length="784" mass="89516">MGYLLSTLKTYFLVYIIGGITFLPLTLIVVFFLLPSKKSTSSDDEKSIIDNDLKVGEYMDSVQSPEKSGFITVMSKFNKSTISGKHNRNTGLEMLAVESSIYSRLKSNSKFFCQLKNNNIVLYSDNVEGSDTMKAHEENSHNIDVVTSDLNLQETKKVIALKDCYVTLWPPNLTEGSLFTKKTSILIIKKNLYDSDTNTFKLATKIEHFISNNVFFLQFENNFDKEDWFFTILQSQKHAYEKEVFAVSEPKGAGFVDGLGHFFDIPPPTYHFQTKDVAKLMALNNADFNHINCKWFNLVLSRIFMASKANNKIENAIKEKIEEKLSKVNISFLDEFVINDLKLGNIPPLLSNPKVIKMDLEGDLEVHFDILFDSNFTLNISTLINLLNKPYPIELKLDIKKLRGTIILIFKKPPSNRLWYTFKSIPALEMEIDPVIVNKSVSYSKILKPLKNKILDSFKEVLVYPNFEDINYYKMSDEHKDNFYKGGLWDFTGFEEAFAQNDSETLDNSADDNDIKEEIITEEIVVSEVIKDNDDSNNDKGSVLSTGISVFSTGTEQPKNGLKERRTFKDLLKRSTNTFTNDNSSDNHEVEKDTQDVSSNSSNESGAKKVTSKFNTFYQKAKKSASTMIENMKTESETELNDEKEELNKAPVEEEEDHFEKEELNKAPVEEEEDHFEKEEPNKAPVEEEEDHFENPFDQIPKLPKRRPLPPIPGDQIAETIRKESIHQSTIDQEVKHDLSTSPVAVTPLVQIEQIQQKVEVQHKEAKAQQDVLTDNKASVTEDP</sequence>
<dbReference type="PANTHER" id="PTHR13466:SF19">
    <property type="entry name" value="NUCLEUS-VACUOLE JUNCTION PROTEIN 2"/>
    <property type="match status" value="1"/>
</dbReference>
<evidence type="ECO:0000256" key="3">
    <source>
        <dbReference type="ARBA" id="ARBA00022692"/>
    </source>
</evidence>
<comment type="caution">
    <text evidence="13">The sequence shown here is derived from an EMBL/GenBank/DDBJ whole genome shotgun (WGS) entry which is preliminary data.</text>
</comment>
<proteinExistence type="predicted"/>